<keyword evidence="3" id="KW-0326">Glycosidase</keyword>
<dbReference type="GO" id="GO:0008782">
    <property type="term" value="F:adenosylhomocysteine nucleosidase activity"/>
    <property type="evidence" value="ECO:0007669"/>
    <property type="project" value="TreeGrafter"/>
</dbReference>
<dbReference type="EMBL" id="DROK01000279">
    <property type="protein sequence ID" value="HHI98078.1"/>
    <property type="molecule type" value="Genomic_DNA"/>
</dbReference>
<dbReference type="GO" id="GO:0005829">
    <property type="term" value="C:cytosol"/>
    <property type="evidence" value="ECO:0007669"/>
    <property type="project" value="TreeGrafter"/>
</dbReference>
<dbReference type="Proteomes" id="UP000886101">
    <property type="component" value="Unassembled WGS sequence"/>
</dbReference>
<dbReference type="AlphaFoldDB" id="A0A7V5P1R1"/>
<dbReference type="GO" id="GO:0009116">
    <property type="term" value="P:nucleoside metabolic process"/>
    <property type="evidence" value="ECO:0007669"/>
    <property type="project" value="InterPro"/>
</dbReference>
<dbReference type="Pfam" id="PF01048">
    <property type="entry name" value="PNP_UDP_1"/>
    <property type="match status" value="1"/>
</dbReference>
<protein>
    <recommendedName>
        <fullName evidence="1">Futalosine hydrolase</fullName>
        <ecNumber evidence="1">3.2.2.26</ecNumber>
    </recommendedName>
</protein>
<dbReference type="GO" id="GO:0008930">
    <property type="term" value="F:methylthioadenosine nucleosidase activity"/>
    <property type="evidence" value="ECO:0007669"/>
    <property type="project" value="TreeGrafter"/>
</dbReference>
<reference evidence="3" key="1">
    <citation type="journal article" date="2020" name="mSystems">
        <title>Genome- and Community-Level Interaction Insights into Carbon Utilization and Element Cycling Functions of Hydrothermarchaeota in Hydrothermal Sediment.</title>
        <authorList>
            <person name="Zhou Z."/>
            <person name="Liu Y."/>
            <person name="Xu W."/>
            <person name="Pan J."/>
            <person name="Luo Z.H."/>
            <person name="Li M."/>
        </authorList>
    </citation>
    <scope>NUCLEOTIDE SEQUENCE [LARGE SCALE GENOMIC DNA]</scope>
    <source>
        <strain evidence="3">HyVt-533</strain>
    </source>
</reference>
<dbReference type="SUPFAM" id="SSF53167">
    <property type="entry name" value="Purine and uridine phosphorylases"/>
    <property type="match status" value="1"/>
</dbReference>
<dbReference type="PANTHER" id="PTHR46832">
    <property type="entry name" value="5'-METHYLTHIOADENOSINE/S-ADENOSYLHOMOCYSTEINE NUCLEOSIDASE"/>
    <property type="match status" value="1"/>
</dbReference>
<dbReference type="GO" id="GO:0019284">
    <property type="term" value="P:L-methionine salvage from S-adenosylmethionine"/>
    <property type="evidence" value="ECO:0007669"/>
    <property type="project" value="TreeGrafter"/>
</dbReference>
<accession>A0A7V5P1R1</accession>
<dbReference type="NCBIfam" id="TIGR03664">
    <property type="entry name" value="fut_nucase"/>
    <property type="match status" value="1"/>
</dbReference>
<dbReference type="Gene3D" id="3.40.50.1580">
    <property type="entry name" value="Nucleoside phosphorylase domain"/>
    <property type="match status" value="1"/>
</dbReference>
<dbReference type="GO" id="GO:0009234">
    <property type="term" value="P:menaquinone biosynthetic process"/>
    <property type="evidence" value="ECO:0007669"/>
    <property type="project" value="UniProtKB-UniRule"/>
</dbReference>
<dbReference type="InterPro" id="IPR019963">
    <property type="entry name" value="FL_hydrolase_MqnB"/>
</dbReference>
<name>A0A7V5P1R1_9BACT</name>
<evidence type="ECO:0000256" key="1">
    <source>
        <dbReference type="NCBIfam" id="TIGR03664"/>
    </source>
</evidence>
<feature type="domain" description="Nucleoside phosphorylase" evidence="2">
    <location>
        <begin position="25"/>
        <end position="180"/>
    </location>
</feature>
<sequence length="205" mass="22169">MKLLVPTETEARILKELGLEPEIIGMGPVEAALGAYEILAQKMEGPVILAGIGGAYPGSGLNIGDLALATFEYFGDLGVCHYLIQKDFAQTLPALKECSLEHPLVEKAAILLEEEGFTVECGPFVTVCCATRDPQRGEILALRHQGALIENMEGFAVALAARRFSLPLIELRAVSNLISEPDLAWEIEGALWKLGRALKCLIQKL</sequence>
<evidence type="ECO:0000259" key="2">
    <source>
        <dbReference type="Pfam" id="PF01048"/>
    </source>
</evidence>
<proteinExistence type="predicted"/>
<organism evidence="3">
    <name type="scientific">Thermodesulfatator atlanticus</name>
    <dbReference type="NCBI Taxonomy" id="501497"/>
    <lineage>
        <taxon>Bacteria</taxon>
        <taxon>Pseudomonadati</taxon>
        <taxon>Thermodesulfobacteriota</taxon>
        <taxon>Thermodesulfobacteria</taxon>
        <taxon>Thermodesulfobacteriales</taxon>
        <taxon>Thermodesulfatatoraceae</taxon>
        <taxon>Thermodesulfatator</taxon>
    </lineage>
</organism>
<dbReference type="EC" id="3.2.2.26" evidence="1"/>
<keyword evidence="3" id="KW-0378">Hydrolase</keyword>
<dbReference type="InterPro" id="IPR035994">
    <property type="entry name" value="Nucleoside_phosphorylase_sf"/>
</dbReference>
<dbReference type="PANTHER" id="PTHR46832:SF2">
    <property type="entry name" value="FUTALOSINE HYDROLASE"/>
    <property type="match status" value="1"/>
</dbReference>
<evidence type="ECO:0000313" key="3">
    <source>
        <dbReference type="EMBL" id="HHI98078.1"/>
    </source>
</evidence>
<dbReference type="InterPro" id="IPR000845">
    <property type="entry name" value="Nucleoside_phosphorylase_d"/>
</dbReference>
<gene>
    <name evidence="3" type="primary">mqnB</name>
    <name evidence="3" type="ORF">ENJ96_09555</name>
</gene>
<comment type="caution">
    <text evidence="3">The sequence shown here is derived from an EMBL/GenBank/DDBJ whole genome shotgun (WGS) entry which is preliminary data.</text>
</comment>